<dbReference type="SMART" id="SM00387">
    <property type="entry name" value="HATPase_c"/>
    <property type="match status" value="1"/>
</dbReference>
<evidence type="ECO:0000256" key="8">
    <source>
        <dbReference type="ARBA" id="ARBA00022989"/>
    </source>
</evidence>
<dbReference type="SUPFAM" id="SSF55874">
    <property type="entry name" value="ATPase domain of HSP90 chaperone/DNA topoisomerase II/histidine kinase"/>
    <property type="match status" value="1"/>
</dbReference>
<dbReference type="AlphaFoldDB" id="A0A2U3B6Z7"/>
<reference evidence="13 14" key="1">
    <citation type="submission" date="2018-05" db="EMBL/GenBank/DDBJ databases">
        <title>Vibrio limimaris sp. nov., isolated from marine sediment.</title>
        <authorList>
            <person name="Li C.-M."/>
        </authorList>
    </citation>
    <scope>NUCLEOTIDE SEQUENCE [LARGE SCALE GENOMIC DNA]</scope>
    <source>
        <strain evidence="13 14">E4404</strain>
    </source>
</reference>
<name>A0A2U3B6Z7_9VIBR</name>
<evidence type="ECO:0000256" key="3">
    <source>
        <dbReference type="ARBA" id="ARBA00012438"/>
    </source>
</evidence>
<evidence type="ECO:0000256" key="5">
    <source>
        <dbReference type="ARBA" id="ARBA00022679"/>
    </source>
</evidence>
<comment type="subcellular location">
    <subcellularLocation>
        <location evidence="2">Membrane</location>
    </subcellularLocation>
</comment>
<sequence>MSYVDEYALSRSSVFKTLLGLFLIIGVLYAFIVQQVFVNSESFHQSRLARQLLEEKHEIDSIAEYGPQAVDQLLNKKKALNAPFSYRFISLSMDQSSHLYPAYPGGYRGSHLKLKDGRQLEIRIRPELLEAYRKSVLPVMMMGVFLPVALMFAAAAVFAIVILRKLQHVNQAMNRVLCGEKQVKLPVSTADDEFDILAIHLNFMIEQMEKNEASMKSLTVGIAHDMRTPMARLKLRIEQLLDNRKHDPKIMEELCACHDDLELTLSLFNNMLDIARINSGQQSLNSSHICLSELSEEVVEFLRPLAEQKHQTLYFRTDETCTLNGDRTLLFRAIFNLAENAIKYTPEQGSIEVIVDSLGVVIADSGKGITDKDKSRVCEPMFRADHSRSEPGCGLGLSLVEAIAHRHNMKILFKDNIPGLRARLYMVF</sequence>
<dbReference type="InterPro" id="IPR005467">
    <property type="entry name" value="His_kinase_dom"/>
</dbReference>
<keyword evidence="5" id="KW-0808">Transferase</keyword>
<dbReference type="EMBL" id="QFWT01000009">
    <property type="protein sequence ID" value="PWI32494.1"/>
    <property type="molecule type" value="Genomic_DNA"/>
</dbReference>
<feature type="domain" description="HAMP" evidence="12">
    <location>
        <begin position="160"/>
        <end position="213"/>
    </location>
</feature>
<dbReference type="InterPro" id="IPR003594">
    <property type="entry name" value="HATPase_dom"/>
</dbReference>
<keyword evidence="8 10" id="KW-1133">Transmembrane helix</keyword>
<evidence type="ECO:0000256" key="1">
    <source>
        <dbReference type="ARBA" id="ARBA00000085"/>
    </source>
</evidence>
<comment type="caution">
    <text evidence="13">The sequence shown here is derived from an EMBL/GenBank/DDBJ whole genome shotgun (WGS) entry which is preliminary data.</text>
</comment>
<dbReference type="PANTHER" id="PTHR45436">
    <property type="entry name" value="SENSOR HISTIDINE KINASE YKOH"/>
    <property type="match status" value="1"/>
</dbReference>
<dbReference type="EC" id="2.7.13.3" evidence="3"/>
<dbReference type="PANTHER" id="PTHR45436:SF8">
    <property type="entry name" value="HISTIDINE KINASE"/>
    <property type="match status" value="1"/>
</dbReference>
<dbReference type="InterPro" id="IPR050428">
    <property type="entry name" value="TCS_sensor_his_kinase"/>
</dbReference>
<evidence type="ECO:0000313" key="13">
    <source>
        <dbReference type="EMBL" id="PWI32494.1"/>
    </source>
</evidence>
<dbReference type="PROSITE" id="PS50109">
    <property type="entry name" value="HIS_KIN"/>
    <property type="match status" value="1"/>
</dbReference>
<feature type="transmembrane region" description="Helical" evidence="10">
    <location>
        <begin position="18"/>
        <end position="38"/>
    </location>
</feature>
<dbReference type="InterPro" id="IPR036890">
    <property type="entry name" value="HATPase_C_sf"/>
</dbReference>
<dbReference type="InterPro" id="IPR003661">
    <property type="entry name" value="HisK_dim/P_dom"/>
</dbReference>
<dbReference type="SUPFAM" id="SSF158472">
    <property type="entry name" value="HAMP domain-like"/>
    <property type="match status" value="1"/>
</dbReference>
<evidence type="ECO:0000256" key="10">
    <source>
        <dbReference type="SAM" id="Phobius"/>
    </source>
</evidence>
<proteinExistence type="predicted"/>
<evidence type="ECO:0000313" key="14">
    <source>
        <dbReference type="Proteomes" id="UP000245362"/>
    </source>
</evidence>
<feature type="domain" description="Histidine kinase" evidence="11">
    <location>
        <begin position="221"/>
        <end position="428"/>
    </location>
</feature>
<organism evidence="13 14">
    <name type="scientific">Vibrio albus</name>
    <dbReference type="NCBI Taxonomy" id="2200953"/>
    <lineage>
        <taxon>Bacteria</taxon>
        <taxon>Pseudomonadati</taxon>
        <taxon>Pseudomonadota</taxon>
        <taxon>Gammaproteobacteria</taxon>
        <taxon>Vibrionales</taxon>
        <taxon>Vibrionaceae</taxon>
        <taxon>Vibrio</taxon>
    </lineage>
</organism>
<dbReference type="GO" id="GO:0000155">
    <property type="term" value="F:phosphorelay sensor kinase activity"/>
    <property type="evidence" value="ECO:0007669"/>
    <property type="project" value="InterPro"/>
</dbReference>
<evidence type="ECO:0000259" key="11">
    <source>
        <dbReference type="PROSITE" id="PS50109"/>
    </source>
</evidence>
<dbReference type="CDD" id="cd00082">
    <property type="entry name" value="HisKA"/>
    <property type="match status" value="1"/>
</dbReference>
<dbReference type="SMART" id="SM00388">
    <property type="entry name" value="HisKA"/>
    <property type="match status" value="1"/>
</dbReference>
<evidence type="ECO:0000259" key="12">
    <source>
        <dbReference type="PROSITE" id="PS50885"/>
    </source>
</evidence>
<dbReference type="Proteomes" id="UP000245362">
    <property type="component" value="Unassembled WGS sequence"/>
</dbReference>
<keyword evidence="9" id="KW-0902">Two-component regulatory system</keyword>
<comment type="catalytic activity">
    <reaction evidence="1">
        <text>ATP + protein L-histidine = ADP + protein N-phospho-L-histidine.</text>
        <dbReference type="EC" id="2.7.13.3"/>
    </reaction>
</comment>
<evidence type="ECO:0000256" key="2">
    <source>
        <dbReference type="ARBA" id="ARBA00004370"/>
    </source>
</evidence>
<keyword evidence="14" id="KW-1185">Reference proteome</keyword>
<accession>A0A2U3B6Z7</accession>
<keyword evidence="6 10" id="KW-0812">Transmembrane</keyword>
<dbReference type="Pfam" id="PF02518">
    <property type="entry name" value="HATPase_c"/>
    <property type="match status" value="1"/>
</dbReference>
<dbReference type="InterPro" id="IPR003660">
    <property type="entry name" value="HAMP_dom"/>
</dbReference>
<dbReference type="Pfam" id="PF00512">
    <property type="entry name" value="HisKA"/>
    <property type="match status" value="1"/>
</dbReference>
<dbReference type="RefSeq" id="WP_109320634.1">
    <property type="nucleotide sequence ID" value="NZ_QFWT01000009.1"/>
</dbReference>
<dbReference type="Gene3D" id="1.10.287.130">
    <property type="match status" value="1"/>
</dbReference>
<dbReference type="PROSITE" id="PS50885">
    <property type="entry name" value="HAMP"/>
    <property type="match status" value="1"/>
</dbReference>
<dbReference type="InterPro" id="IPR036097">
    <property type="entry name" value="HisK_dim/P_sf"/>
</dbReference>
<protein>
    <recommendedName>
        <fullName evidence="3">histidine kinase</fullName>
        <ecNumber evidence="3">2.7.13.3</ecNumber>
    </recommendedName>
</protein>
<evidence type="ECO:0000256" key="6">
    <source>
        <dbReference type="ARBA" id="ARBA00022692"/>
    </source>
</evidence>
<evidence type="ECO:0000256" key="4">
    <source>
        <dbReference type="ARBA" id="ARBA00022553"/>
    </source>
</evidence>
<dbReference type="GO" id="GO:0005886">
    <property type="term" value="C:plasma membrane"/>
    <property type="evidence" value="ECO:0007669"/>
    <property type="project" value="TreeGrafter"/>
</dbReference>
<dbReference type="Gene3D" id="6.10.340.10">
    <property type="match status" value="1"/>
</dbReference>
<dbReference type="SUPFAM" id="SSF47384">
    <property type="entry name" value="Homodimeric domain of signal transducing histidine kinase"/>
    <property type="match status" value="1"/>
</dbReference>
<keyword evidence="7 13" id="KW-0418">Kinase</keyword>
<gene>
    <name evidence="13" type="ORF">DI392_15705</name>
</gene>
<evidence type="ECO:0000256" key="7">
    <source>
        <dbReference type="ARBA" id="ARBA00022777"/>
    </source>
</evidence>
<feature type="transmembrane region" description="Helical" evidence="10">
    <location>
        <begin position="139"/>
        <end position="163"/>
    </location>
</feature>
<dbReference type="Gene3D" id="3.30.565.10">
    <property type="entry name" value="Histidine kinase-like ATPase, C-terminal domain"/>
    <property type="match status" value="1"/>
</dbReference>
<keyword evidence="10" id="KW-0472">Membrane</keyword>
<keyword evidence="4" id="KW-0597">Phosphoprotein</keyword>
<dbReference type="OrthoDB" id="9804645at2"/>
<evidence type="ECO:0000256" key="9">
    <source>
        <dbReference type="ARBA" id="ARBA00023012"/>
    </source>
</evidence>